<accession>A0A4Y2SHZ3</accession>
<reference evidence="1 2" key="1">
    <citation type="journal article" date="2019" name="Sci. Rep.">
        <title>Orb-weaving spider Araneus ventricosus genome elucidates the spidroin gene catalogue.</title>
        <authorList>
            <person name="Kono N."/>
            <person name="Nakamura H."/>
            <person name="Ohtoshi R."/>
            <person name="Moran D.A.P."/>
            <person name="Shinohara A."/>
            <person name="Yoshida Y."/>
            <person name="Fujiwara M."/>
            <person name="Mori M."/>
            <person name="Tomita M."/>
            <person name="Arakawa K."/>
        </authorList>
    </citation>
    <scope>NUCLEOTIDE SEQUENCE [LARGE SCALE GENOMIC DNA]</scope>
</reference>
<dbReference type="EMBL" id="BGPR01021835">
    <property type="protein sequence ID" value="GBN87511.1"/>
    <property type="molecule type" value="Genomic_DNA"/>
</dbReference>
<dbReference type="Proteomes" id="UP000499080">
    <property type="component" value="Unassembled WGS sequence"/>
</dbReference>
<comment type="caution">
    <text evidence="1">The sequence shown here is derived from an EMBL/GenBank/DDBJ whole genome shotgun (WGS) entry which is preliminary data.</text>
</comment>
<gene>
    <name evidence="1" type="ORF">AVEN_24458_1</name>
</gene>
<organism evidence="1 2">
    <name type="scientific">Araneus ventricosus</name>
    <name type="common">Orbweaver spider</name>
    <name type="synonym">Epeira ventricosa</name>
    <dbReference type="NCBI Taxonomy" id="182803"/>
    <lineage>
        <taxon>Eukaryota</taxon>
        <taxon>Metazoa</taxon>
        <taxon>Ecdysozoa</taxon>
        <taxon>Arthropoda</taxon>
        <taxon>Chelicerata</taxon>
        <taxon>Arachnida</taxon>
        <taxon>Araneae</taxon>
        <taxon>Araneomorphae</taxon>
        <taxon>Entelegynae</taxon>
        <taxon>Araneoidea</taxon>
        <taxon>Araneidae</taxon>
        <taxon>Araneus</taxon>
    </lineage>
</organism>
<name>A0A4Y2SHZ3_ARAVE</name>
<evidence type="ECO:0000313" key="1">
    <source>
        <dbReference type="EMBL" id="GBN87511.1"/>
    </source>
</evidence>
<proteinExistence type="predicted"/>
<dbReference type="AlphaFoldDB" id="A0A4Y2SHZ3"/>
<sequence length="84" mass="9321">MTLSRFEATRGLFWEDLVILNRDQMTRTTPELAPPSPSFHATPPGGRLAATCGLACNRPHTRQIFSGIGFRAWSPAASKPRPYH</sequence>
<protein>
    <submittedName>
        <fullName evidence="1">Uncharacterized protein</fullName>
    </submittedName>
</protein>
<evidence type="ECO:0000313" key="2">
    <source>
        <dbReference type="Proteomes" id="UP000499080"/>
    </source>
</evidence>
<keyword evidence="2" id="KW-1185">Reference proteome</keyword>